<proteinExistence type="predicted"/>
<dbReference type="GO" id="GO:0051536">
    <property type="term" value="F:iron-sulfur cluster binding"/>
    <property type="evidence" value="ECO:0007669"/>
    <property type="project" value="InterPro"/>
</dbReference>
<dbReference type="GeneID" id="42799093"/>
<dbReference type="KEGG" id="sazo:D1868_08445"/>
<dbReference type="SUPFAM" id="SSF46548">
    <property type="entry name" value="alpha-helical ferredoxin"/>
    <property type="match status" value="1"/>
</dbReference>
<name>A0A650CQ94_9CREN</name>
<protein>
    <submittedName>
        <fullName evidence="2">4Fe-4S dicluster domain-containing protein</fullName>
    </submittedName>
</protein>
<dbReference type="GO" id="GO:0016491">
    <property type="term" value="F:oxidoreductase activity"/>
    <property type="evidence" value="ECO:0007669"/>
    <property type="project" value="UniProtKB-ARBA"/>
</dbReference>
<gene>
    <name evidence="2" type="ORF">D1868_08445</name>
</gene>
<dbReference type="PROSITE" id="PS51379">
    <property type="entry name" value="4FE4S_FER_2"/>
    <property type="match status" value="2"/>
</dbReference>
<organism evidence="2 3">
    <name type="scientific">Stygiolobus azoricus</name>
    <dbReference type="NCBI Taxonomy" id="41675"/>
    <lineage>
        <taxon>Archaea</taxon>
        <taxon>Thermoproteota</taxon>
        <taxon>Thermoprotei</taxon>
        <taxon>Sulfolobales</taxon>
        <taxon>Sulfolobaceae</taxon>
        <taxon>Stygiolobus</taxon>
    </lineage>
</organism>
<sequence>MDEPLLYSQLSLTRRSSSLPKIIRVDSYSDLSKLRGVPRYEFSRGIEGNEILDMTELKGVEDLGDRLKVLAGTPWRDVIKYSPELFGNLDFSVGGSVFFGDAGFGFNEFGLIKDRVEVEGYLNGIKYTGKYNGGIIYAVYIKKEQRQLVYKGYTTDDIDAILYKLKNWFSYGFPAFRDIAINIQGGVAKLIVAYPSTREQLLLKYISDLQKVDPMYEDLSPRHKYRYYGTTDLDGIFQMKENLKLSERTILRFRGTKVYFAIYSNTPLKFIDTIQLTSYSDSDAQNNLNGCVLCGRCVDVCPYGEMMSSPLYTPLGFYVLQPLGFAEGLINCHMCGKCVDVCPSKLDIISDLRKYARYNKIDSSLPEVRELPATSVIVLTPISKGFEDRAIRALLYLHSKGKKVGLIKLDINVLDLLLDKVDWENISKKLEGVNEILTITPEEYHYLQPIKRFKIIDIIFVEELILPDTDIEGKDLHIPCMLGIKTEKKELNKCSLAFLEEISGKTVESKLPAKYTLCPITARKLNIKTPLDTVFPALNLEALKNTISKLHQGAEGGDLLMDDAKWYEDIAEELFKKVADKIISTQLSRLTKEELLALYFFMDKFAEINEKDKEVIIKEVNKILASDQIK</sequence>
<dbReference type="OrthoDB" id="42878at2157"/>
<reference evidence="2 3" key="1">
    <citation type="submission" date="2019-10" db="EMBL/GenBank/DDBJ databases">
        <title>Genome Sequences from Six Type Strain Members of the Archaeal Family Sulfolobaceae: Acidianus ambivalens, Acidianus infernus, Metallosphaera prunae, Stygiolobus azoricus, Sulfolobus metallicus, and Sulfurisphaera ohwakuensis.</title>
        <authorList>
            <person name="Counts J.A."/>
            <person name="Kelly R.M."/>
        </authorList>
    </citation>
    <scope>NUCLEOTIDE SEQUENCE [LARGE SCALE GENOMIC DNA]</scope>
    <source>
        <strain evidence="2 3">FC6</strain>
    </source>
</reference>
<evidence type="ECO:0000313" key="3">
    <source>
        <dbReference type="Proteomes" id="UP000423396"/>
    </source>
</evidence>
<keyword evidence="3" id="KW-1185">Reference proteome</keyword>
<evidence type="ECO:0000259" key="1">
    <source>
        <dbReference type="PROSITE" id="PS51379"/>
    </source>
</evidence>
<dbReference type="PROSITE" id="PS00198">
    <property type="entry name" value="4FE4S_FER_1"/>
    <property type="match status" value="2"/>
</dbReference>
<dbReference type="Gene3D" id="1.10.1060.10">
    <property type="entry name" value="Alpha-helical ferredoxin"/>
    <property type="match status" value="1"/>
</dbReference>
<dbReference type="EMBL" id="CP045483">
    <property type="protein sequence ID" value="QGR20010.1"/>
    <property type="molecule type" value="Genomic_DNA"/>
</dbReference>
<dbReference type="Proteomes" id="UP000423396">
    <property type="component" value="Chromosome"/>
</dbReference>
<accession>A0A650CQ94</accession>
<evidence type="ECO:0000313" key="2">
    <source>
        <dbReference type="EMBL" id="QGR20010.1"/>
    </source>
</evidence>
<dbReference type="InterPro" id="IPR017896">
    <property type="entry name" value="4Fe4S_Fe-S-bd"/>
</dbReference>
<dbReference type="RefSeq" id="WP_156007379.1">
    <property type="nucleotide sequence ID" value="NZ_CP045483.1"/>
</dbReference>
<feature type="domain" description="4Fe-4S ferredoxin-type" evidence="1">
    <location>
        <begin position="321"/>
        <end position="355"/>
    </location>
</feature>
<dbReference type="InterPro" id="IPR009051">
    <property type="entry name" value="Helical_ferredxn"/>
</dbReference>
<feature type="domain" description="4Fe-4S ferredoxin-type" evidence="1">
    <location>
        <begin position="282"/>
        <end position="311"/>
    </location>
</feature>
<dbReference type="InterPro" id="IPR017900">
    <property type="entry name" value="4Fe4S_Fe_S_CS"/>
</dbReference>
<dbReference type="Pfam" id="PF12800">
    <property type="entry name" value="Fer4_4"/>
    <property type="match status" value="2"/>
</dbReference>
<dbReference type="AlphaFoldDB" id="A0A650CQ94"/>